<dbReference type="InterPro" id="IPR019292">
    <property type="entry name" value="McrC"/>
</dbReference>
<accession>A0A6M5FXR8</accession>
<dbReference type="InterPro" id="IPR014407">
    <property type="entry name" value="McrC_bac"/>
</dbReference>
<dbReference type="NCBIfam" id="NF007277">
    <property type="entry name" value="PRK09736.1"/>
    <property type="match status" value="1"/>
</dbReference>
<sequence length="357" mass="41812">MTKDKSILINNIYHMLSYAFQTLKQENYDDVAVESFDEMYDLLAAILAKGIGIQLKQGLYREYINRQEELHVMRGKINMPGTIKNRLSHERVLTCDFDELSENNLFNQIIKTTVSLLLRNAKVKSEYKDDLKKKMLFFSNVDILELTSIRWSSIRFQRNNQTYRMLISICQLIIEGMLITTDAGDCRLASFVDEQRMCRLYEKFILEYYSRHYPELTVSASQIPWSVDDGIRTMLPVMQSDIHLQKDNTVLVIDAKYYSHTTQTQYDKHTLHSNNMYQIFTYVKNRDYEFGEDEHKVSGVLLYAKTEEEIQPDNVYQMHGNQITVRTLDLNLPFNEIAGQLNTIAESHFDLPERSAV</sequence>
<dbReference type="PANTHER" id="PTHR38733">
    <property type="entry name" value="PROTEIN MCRC"/>
    <property type="match status" value="1"/>
</dbReference>
<proteinExistence type="predicted"/>
<dbReference type="REBASE" id="382295">
    <property type="entry name" value="Ebo2McrBCP"/>
</dbReference>
<dbReference type="RefSeq" id="WP_002576174.1">
    <property type="nucleotide sequence ID" value="NZ_BAABXO010000001.1"/>
</dbReference>
<dbReference type="AlphaFoldDB" id="A0A6M5FXR8"/>
<dbReference type="Pfam" id="PF10117">
    <property type="entry name" value="McrBC"/>
    <property type="match status" value="1"/>
</dbReference>
<dbReference type="GeneID" id="23114172"/>
<evidence type="ECO:0000313" key="1">
    <source>
        <dbReference type="EMBL" id="VYT44071.1"/>
    </source>
</evidence>
<gene>
    <name evidence="1" type="ORF">CBLFYP116_03835</name>
</gene>
<name>A0A6M5FXR8_9FIRM</name>
<organism evidence="1">
    <name type="scientific">Enterocloster bolteae</name>
    <dbReference type="NCBI Taxonomy" id="208479"/>
    <lineage>
        <taxon>Bacteria</taxon>
        <taxon>Bacillati</taxon>
        <taxon>Bacillota</taxon>
        <taxon>Clostridia</taxon>
        <taxon>Lachnospirales</taxon>
        <taxon>Lachnospiraceae</taxon>
        <taxon>Enterocloster</taxon>
    </lineage>
</organism>
<reference evidence="1" key="1">
    <citation type="submission" date="2019-11" db="EMBL/GenBank/DDBJ databases">
        <authorList>
            <person name="Feng L."/>
        </authorList>
    </citation>
    <scope>NUCLEOTIDE SEQUENCE</scope>
    <source>
        <strain evidence="1">CbolteaeLFYP116</strain>
    </source>
</reference>
<protein>
    <submittedName>
        <fullName evidence="1">5-methylcytosine-specific restriction enzyme subunit McrC</fullName>
    </submittedName>
</protein>
<dbReference type="PANTHER" id="PTHR38733:SF1">
    <property type="entry name" value="TYPE IV METHYL-DIRECTED RESTRICTION ENZYME ECOKMCRBC"/>
    <property type="match status" value="1"/>
</dbReference>
<dbReference type="GO" id="GO:0009307">
    <property type="term" value="P:DNA restriction-modification system"/>
    <property type="evidence" value="ECO:0007669"/>
    <property type="project" value="InterPro"/>
</dbReference>
<dbReference type="EMBL" id="CACRTF010000017">
    <property type="protein sequence ID" value="VYT44071.1"/>
    <property type="molecule type" value="Genomic_DNA"/>
</dbReference>
<dbReference type="PIRSF" id="PIRSF003109">
    <property type="entry name" value="McrC"/>
    <property type="match status" value="1"/>
</dbReference>